<dbReference type="Gene3D" id="3.40.1350.10">
    <property type="match status" value="1"/>
</dbReference>
<gene>
    <name evidence="1" type="ORF">MNBD_GAMMA03-101</name>
</gene>
<name>A0A3B0WBR6_9ZZZZ</name>
<dbReference type="AlphaFoldDB" id="A0A3B0WBR6"/>
<organism evidence="1">
    <name type="scientific">hydrothermal vent metagenome</name>
    <dbReference type="NCBI Taxonomy" id="652676"/>
    <lineage>
        <taxon>unclassified sequences</taxon>
        <taxon>metagenomes</taxon>
        <taxon>ecological metagenomes</taxon>
    </lineage>
</organism>
<dbReference type="InterPro" id="IPR011856">
    <property type="entry name" value="tRNA_endonuc-like_dom_sf"/>
</dbReference>
<evidence type="ECO:0000313" key="1">
    <source>
        <dbReference type="EMBL" id="VAW48622.1"/>
    </source>
</evidence>
<sequence length="133" mass="15919">MPRRSTQTKKQTHQTLKNMSYESMVISWLMYDGWQVFTPILDNGHQTDVLISDGPNYYRIQIKTVEATGEEHVVENRWEESNVDYVIYFARNSTWGYIAPAFSEKKRRLNHDEHFRFESNSRTDFLKQLHKID</sequence>
<dbReference type="GO" id="GO:0003676">
    <property type="term" value="F:nucleic acid binding"/>
    <property type="evidence" value="ECO:0007669"/>
    <property type="project" value="InterPro"/>
</dbReference>
<evidence type="ECO:0008006" key="2">
    <source>
        <dbReference type="Google" id="ProtNLM"/>
    </source>
</evidence>
<dbReference type="EMBL" id="UOFC01000219">
    <property type="protein sequence ID" value="VAW48622.1"/>
    <property type="molecule type" value="Genomic_DNA"/>
</dbReference>
<reference evidence="1" key="1">
    <citation type="submission" date="2018-06" db="EMBL/GenBank/DDBJ databases">
        <authorList>
            <person name="Zhirakovskaya E."/>
        </authorList>
    </citation>
    <scope>NUCLEOTIDE SEQUENCE</scope>
</reference>
<proteinExistence type="predicted"/>
<accession>A0A3B0WBR6</accession>
<protein>
    <recommendedName>
        <fullName evidence="2">PD(D/E)XK endonuclease domain-containing protein</fullName>
    </recommendedName>
</protein>